<keyword evidence="3" id="KW-0732">Signal</keyword>
<feature type="region of interest" description="Disordered" evidence="4">
    <location>
        <begin position="324"/>
        <end position="346"/>
    </location>
</feature>
<dbReference type="OrthoDB" id="161989at2"/>
<dbReference type="Proteomes" id="UP000050430">
    <property type="component" value="Unassembled WGS sequence"/>
</dbReference>
<evidence type="ECO:0000313" key="7">
    <source>
        <dbReference type="Proteomes" id="UP000050430"/>
    </source>
</evidence>
<dbReference type="STRING" id="229920.ADM99_08125"/>
<accession>A0A0P6WQQ1</accession>
<dbReference type="PANTHER" id="PTHR46847">
    <property type="entry name" value="D-ALLOSE-BINDING PERIPLASMIC PROTEIN-RELATED"/>
    <property type="match status" value="1"/>
</dbReference>
<dbReference type="AlphaFoldDB" id="A0A0P6WQQ1"/>
<keyword evidence="7" id="KW-1185">Reference proteome</keyword>
<feature type="domain" description="Periplasmic binding protein" evidence="5">
    <location>
        <begin position="42"/>
        <end position="301"/>
    </location>
</feature>
<dbReference type="RefSeq" id="WP_062423105.1">
    <property type="nucleotide sequence ID" value="NZ_BBYA01000012.1"/>
</dbReference>
<dbReference type="GO" id="GO:0030313">
    <property type="term" value="C:cell envelope"/>
    <property type="evidence" value="ECO:0007669"/>
    <property type="project" value="UniProtKB-SubCell"/>
</dbReference>
<dbReference type="SUPFAM" id="SSF53822">
    <property type="entry name" value="Periplasmic binding protein-like I"/>
    <property type="match status" value="1"/>
</dbReference>
<gene>
    <name evidence="6" type="ORF">ADM99_08125</name>
</gene>
<reference evidence="6 7" key="1">
    <citation type="submission" date="2015-07" db="EMBL/GenBank/DDBJ databases">
        <title>Genome sequence of Leptolinea tardivitalis DSM 16556.</title>
        <authorList>
            <person name="Hemp J."/>
            <person name="Ward L.M."/>
            <person name="Pace L.A."/>
            <person name="Fischer W.W."/>
        </authorList>
    </citation>
    <scope>NUCLEOTIDE SEQUENCE [LARGE SCALE GENOMIC DNA]</scope>
    <source>
        <strain evidence="6 7">YMTK-2</strain>
    </source>
</reference>
<organism evidence="6 7">
    <name type="scientific">Leptolinea tardivitalis</name>
    <dbReference type="NCBI Taxonomy" id="229920"/>
    <lineage>
        <taxon>Bacteria</taxon>
        <taxon>Bacillati</taxon>
        <taxon>Chloroflexota</taxon>
        <taxon>Anaerolineae</taxon>
        <taxon>Anaerolineales</taxon>
        <taxon>Anaerolineaceae</taxon>
        <taxon>Leptolinea</taxon>
    </lineage>
</organism>
<evidence type="ECO:0000256" key="4">
    <source>
        <dbReference type="SAM" id="MobiDB-lite"/>
    </source>
</evidence>
<dbReference type="InterPro" id="IPR028082">
    <property type="entry name" value="Peripla_BP_I"/>
</dbReference>
<evidence type="ECO:0000259" key="5">
    <source>
        <dbReference type="Pfam" id="PF13407"/>
    </source>
</evidence>
<proteinExistence type="inferred from homology"/>
<sequence>MRRIMVSILFLILCIFGNGCVSEKELSQHGLFQKPEKGSTRVAIVPPGFTSPFHIAIKKGAVEAGKSYGWQVDTVAADNEGDFAGQVSVVEQELQKQISAISINPIDSKAIVTAVREANIAQIPVFMHNLITPVDEGKVVEYIGYDQWNGAVKLANYTCSVLKNAGNVYILTGIPGFHANRRTQGYRWGLEKSCPKVRIIGEQTAEWDRTKAIEVATVALQQHPEIDVFYGNSDEMGIGACIAAAKIGRKVNQNIWCLGIDGNEVTLDLIKNNKMTATLGVYPDRIGTTIITQMSKLLNGENIPYILETPSIVVDEKNVTEYENGTTWNEPVSGTPEFDNGKPTGQ</sequence>
<evidence type="ECO:0000313" key="6">
    <source>
        <dbReference type="EMBL" id="KPL72383.1"/>
    </source>
</evidence>
<dbReference type="InterPro" id="IPR025997">
    <property type="entry name" value="SBP_2_dom"/>
</dbReference>
<dbReference type="CDD" id="cd01536">
    <property type="entry name" value="PBP1_ABC_sugar_binding-like"/>
    <property type="match status" value="1"/>
</dbReference>
<evidence type="ECO:0000256" key="2">
    <source>
        <dbReference type="ARBA" id="ARBA00007639"/>
    </source>
</evidence>
<comment type="subcellular location">
    <subcellularLocation>
        <location evidence="1">Cell envelope</location>
    </subcellularLocation>
</comment>
<dbReference type="Pfam" id="PF13407">
    <property type="entry name" value="Peripla_BP_4"/>
    <property type="match status" value="1"/>
</dbReference>
<evidence type="ECO:0000256" key="1">
    <source>
        <dbReference type="ARBA" id="ARBA00004196"/>
    </source>
</evidence>
<evidence type="ECO:0000256" key="3">
    <source>
        <dbReference type="ARBA" id="ARBA00022729"/>
    </source>
</evidence>
<dbReference type="PANTHER" id="PTHR46847:SF1">
    <property type="entry name" value="D-ALLOSE-BINDING PERIPLASMIC PROTEIN-RELATED"/>
    <property type="match status" value="1"/>
</dbReference>
<name>A0A0P6WQQ1_9CHLR</name>
<comment type="caution">
    <text evidence="6">The sequence shown here is derived from an EMBL/GenBank/DDBJ whole genome shotgun (WGS) entry which is preliminary data.</text>
</comment>
<dbReference type="Gene3D" id="3.40.50.2300">
    <property type="match status" value="2"/>
</dbReference>
<dbReference type="EMBL" id="LGCK01000008">
    <property type="protein sequence ID" value="KPL72383.1"/>
    <property type="molecule type" value="Genomic_DNA"/>
</dbReference>
<protein>
    <recommendedName>
        <fullName evidence="5">Periplasmic binding protein domain-containing protein</fullName>
    </recommendedName>
</protein>
<dbReference type="GO" id="GO:0030246">
    <property type="term" value="F:carbohydrate binding"/>
    <property type="evidence" value="ECO:0007669"/>
    <property type="project" value="UniProtKB-ARBA"/>
</dbReference>
<comment type="similarity">
    <text evidence="2">Belongs to the bacterial solute-binding protein 2 family.</text>
</comment>